<sequence>IIDDRATETPGRVFCEILEDNWQNTGPRKITYGEIARAVVLIEPRGLTDSGLLSLLEHTKCRHWLGGSSSYTELKKDVLETRSEMAFSTLPPLSYFLQDEKVQDYPFVATWDEIKANPVFVIHSSGTTGDPRPLSYSLEISTVGAFSRRLPDGSEENPELMFTGIHGTRVLWVAPPTMAWWYHGFPTHPGIR</sequence>
<keyword evidence="2" id="KW-1185">Reference proteome</keyword>
<reference evidence="1" key="1">
    <citation type="submission" date="2020-04" db="EMBL/GenBank/DDBJ databases">
        <authorList>
            <person name="Broberg M."/>
        </authorList>
    </citation>
    <scope>NUCLEOTIDE SEQUENCE</scope>
</reference>
<accession>A0ACA9UJH8</accession>
<gene>
    <name evidence="1" type="ORF">CRV2_00019847</name>
</gene>
<comment type="caution">
    <text evidence="1">The sequence shown here is derived from an EMBL/GenBank/DDBJ whole genome shotgun (WGS) entry which is preliminary data.</text>
</comment>
<feature type="non-terminal residue" evidence="1">
    <location>
        <position position="1"/>
    </location>
</feature>
<evidence type="ECO:0000313" key="1">
    <source>
        <dbReference type="EMBL" id="CAG9953514.1"/>
    </source>
</evidence>
<name>A0ACA9UJH8_BIOOC</name>
<proteinExistence type="predicted"/>
<evidence type="ECO:0000313" key="2">
    <source>
        <dbReference type="Proteomes" id="UP000836387"/>
    </source>
</evidence>
<dbReference type="EMBL" id="CADEHS020000531">
    <property type="protein sequence ID" value="CAG9953514.1"/>
    <property type="molecule type" value="Genomic_DNA"/>
</dbReference>
<reference evidence="1" key="2">
    <citation type="submission" date="2021-10" db="EMBL/GenBank/DDBJ databases">
        <authorList>
            <person name="Piombo E."/>
        </authorList>
    </citation>
    <scope>NUCLEOTIDE SEQUENCE</scope>
</reference>
<organism evidence="1 2">
    <name type="scientific">Clonostachys rosea f. rosea IK726</name>
    <dbReference type="NCBI Taxonomy" id="1349383"/>
    <lineage>
        <taxon>Eukaryota</taxon>
        <taxon>Fungi</taxon>
        <taxon>Dikarya</taxon>
        <taxon>Ascomycota</taxon>
        <taxon>Pezizomycotina</taxon>
        <taxon>Sordariomycetes</taxon>
        <taxon>Hypocreomycetidae</taxon>
        <taxon>Hypocreales</taxon>
        <taxon>Bionectriaceae</taxon>
        <taxon>Clonostachys</taxon>
    </lineage>
</organism>
<protein>
    <submittedName>
        <fullName evidence="1">Uncharacterized protein</fullName>
    </submittedName>
</protein>
<dbReference type="Proteomes" id="UP000836387">
    <property type="component" value="Unassembled WGS sequence"/>
</dbReference>